<reference evidence="1 2" key="1">
    <citation type="submission" date="2019-01" db="EMBL/GenBank/DDBJ databases">
        <title>A draft genome assembly of the solar-powered sea slug Elysia chlorotica.</title>
        <authorList>
            <person name="Cai H."/>
            <person name="Li Q."/>
            <person name="Fang X."/>
            <person name="Li J."/>
            <person name="Curtis N.E."/>
            <person name="Altenburger A."/>
            <person name="Shibata T."/>
            <person name="Feng M."/>
            <person name="Maeda T."/>
            <person name="Schwartz J.A."/>
            <person name="Shigenobu S."/>
            <person name="Lundholm N."/>
            <person name="Nishiyama T."/>
            <person name="Yang H."/>
            <person name="Hasebe M."/>
            <person name="Li S."/>
            <person name="Pierce S.K."/>
            <person name="Wang J."/>
        </authorList>
    </citation>
    <scope>NUCLEOTIDE SEQUENCE [LARGE SCALE GENOMIC DNA]</scope>
    <source>
        <strain evidence="1">EC2010</strain>
        <tissue evidence="1">Whole organism of an adult</tissue>
    </source>
</reference>
<evidence type="ECO:0008006" key="3">
    <source>
        <dbReference type="Google" id="ProtNLM"/>
    </source>
</evidence>
<dbReference type="GO" id="GO:0004222">
    <property type="term" value="F:metalloendopeptidase activity"/>
    <property type="evidence" value="ECO:0007669"/>
    <property type="project" value="InterPro"/>
</dbReference>
<name>A0A3S1B6T3_ELYCH</name>
<evidence type="ECO:0000313" key="2">
    <source>
        <dbReference type="Proteomes" id="UP000271974"/>
    </source>
</evidence>
<dbReference type="AlphaFoldDB" id="A0A3S1B6T3"/>
<proteinExistence type="predicted"/>
<gene>
    <name evidence="1" type="ORF">EGW08_011095</name>
</gene>
<dbReference type="GO" id="GO:0005739">
    <property type="term" value="C:mitochondrion"/>
    <property type="evidence" value="ECO:0007669"/>
    <property type="project" value="TreeGrafter"/>
</dbReference>
<dbReference type="GO" id="GO:0006518">
    <property type="term" value="P:peptide metabolic process"/>
    <property type="evidence" value="ECO:0007669"/>
    <property type="project" value="TreeGrafter"/>
</dbReference>
<dbReference type="InterPro" id="IPR045090">
    <property type="entry name" value="Pept_M3A_M3B"/>
</dbReference>
<sequence>MTLRLLLSNASTSSRSGVHGLKNFLQPSLCQCVKTETSPLNGAKEVSTWTPFASAFNTKPQRKMNFSLKRENTGLFGIPELKDHTGFYLLQQAAEERVDKLLEEACSPSRSRKIVTVFDELSDTLCRVADLSDFVRVSHPNKDVAQAAEEACVALSSLVEKLNTNVVLHNSLMNVLLEGDSVPTDDVDQRVAELFMFDFEQSGIHLEEQKREKFVKLNEQIHMLGTFFQRGCQKPVGIPKSNLPENLRH</sequence>
<dbReference type="SUPFAM" id="SSF55486">
    <property type="entry name" value="Metalloproteases ('zincins'), catalytic domain"/>
    <property type="match status" value="1"/>
</dbReference>
<comment type="caution">
    <text evidence="1">The sequence shown here is derived from an EMBL/GenBank/DDBJ whole genome shotgun (WGS) entry which is preliminary data.</text>
</comment>
<dbReference type="STRING" id="188477.A0A3S1B6T3"/>
<protein>
    <recommendedName>
        <fullName evidence="3">Peptidase M3A/M3B catalytic domain-containing protein</fullName>
    </recommendedName>
</protein>
<dbReference type="Proteomes" id="UP000271974">
    <property type="component" value="Unassembled WGS sequence"/>
</dbReference>
<dbReference type="EMBL" id="RQTK01000353">
    <property type="protein sequence ID" value="RUS81154.1"/>
    <property type="molecule type" value="Genomic_DNA"/>
</dbReference>
<accession>A0A3S1B6T3</accession>
<feature type="non-terminal residue" evidence="1">
    <location>
        <position position="249"/>
    </location>
</feature>
<dbReference type="PANTHER" id="PTHR11804">
    <property type="entry name" value="PROTEASE M3 THIMET OLIGOPEPTIDASE-RELATED"/>
    <property type="match status" value="1"/>
</dbReference>
<keyword evidence="2" id="KW-1185">Reference proteome</keyword>
<organism evidence="1 2">
    <name type="scientific">Elysia chlorotica</name>
    <name type="common">Eastern emerald elysia</name>
    <name type="synonym">Sea slug</name>
    <dbReference type="NCBI Taxonomy" id="188477"/>
    <lineage>
        <taxon>Eukaryota</taxon>
        <taxon>Metazoa</taxon>
        <taxon>Spiralia</taxon>
        <taxon>Lophotrochozoa</taxon>
        <taxon>Mollusca</taxon>
        <taxon>Gastropoda</taxon>
        <taxon>Heterobranchia</taxon>
        <taxon>Euthyneura</taxon>
        <taxon>Panpulmonata</taxon>
        <taxon>Sacoglossa</taxon>
        <taxon>Placobranchoidea</taxon>
        <taxon>Plakobranchidae</taxon>
        <taxon>Elysia</taxon>
    </lineage>
</organism>
<dbReference type="OrthoDB" id="17530at2759"/>
<dbReference type="PANTHER" id="PTHR11804:SF79">
    <property type="entry name" value="MITOCHONDRIAL INTERMEDIATE PEPTIDASE"/>
    <property type="match status" value="1"/>
</dbReference>
<dbReference type="GO" id="GO:0006627">
    <property type="term" value="P:protein processing involved in protein targeting to mitochondrion"/>
    <property type="evidence" value="ECO:0007669"/>
    <property type="project" value="TreeGrafter"/>
</dbReference>
<evidence type="ECO:0000313" key="1">
    <source>
        <dbReference type="EMBL" id="RUS81154.1"/>
    </source>
</evidence>